<keyword evidence="1" id="KW-0732">Signal</keyword>
<evidence type="ECO:0000313" key="3">
    <source>
        <dbReference type="Proteomes" id="UP001149090"/>
    </source>
</evidence>
<gene>
    <name evidence="2" type="ORF">M0811_13598</name>
</gene>
<evidence type="ECO:0000256" key="1">
    <source>
        <dbReference type="SAM" id="SignalP"/>
    </source>
</evidence>
<evidence type="ECO:0000313" key="2">
    <source>
        <dbReference type="EMBL" id="KAJ5066485.1"/>
    </source>
</evidence>
<accession>A0A9Q0L827</accession>
<feature type="signal peptide" evidence="1">
    <location>
        <begin position="1"/>
        <end position="23"/>
    </location>
</feature>
<dbReference type="AlphaFoldDB" id="A0A9Q0L827"/>
<organism evidence="2 3">
    <name type="scientific">Anaeramoeba ignava</name>
    <name type="common">Anaerobic marine amoeba</name>
    <dbReference type="NCBI Taxonomy" id="1746090"/>
    <lineage>
        <taxon>Eukaryota</taxon>
        <taxon>Metamonada</taxon>
        <taxon>Anaeramoebidae</taxon>
        <taxon>Anaeramoeba</taxon>
    </lineage>
</organism>
<dbReference type="Proteomes" id="UP001149090">
    <property type="component" value="Unassembled WGS sequence"/>
</dbReference>
<dbReference type="EMBL" id="JAPDFW010000142">
    <property type="protein sequence ID" value="KAJ5066485.1"/>
    <property type="molecule type" value="Genomic_DNA"/>
</dbReference>
<reference evidence="2" key="1">
    <citation type="submission" date="2022-10" db="EMBL/GenBank/DDBJ databases">
        <title>Novel sulphate-reducing endosymbionts in the free-living metamonad Anaeramoeba.</title>
        <authorList>
            <person name="Jerlstrom-Hultqvist J."/>
            <person name="Cepicka I."/>
            <person name="Gallot-Lavallee L."/>
            <person name="Salas-Leiva D."/>
            <person name="Curtis B.A."/>
            <person name="Zahonova K."/>
            <person name="Pipaliya S."/>
            <person name="Dacks J."/>
            <person name="Roger A.J."/>
        </authorList>
    </citation>
    <scope>NUCLEOTIDE SEQUENCE</scope>
    <source>
        <strain evidence="2">BMAN</strain>
    </source>
</reference>
<proteinExistence type="predicted"/>
<comment type="caution">
    <text evidence="2">The sequence shown here is derived from an EMBL/GenBank/DDBJ whole genome shotgun (WGS) entry which is preliminary data.</text>
</comment>
<feature type="chain" id="PRO_5040126454" evidence="1">
    <location>
        <begin position="24"/>
        <end position="89"/>
    </location>
</feature>
<sequence>MKQNLKLLVLFTLFLSFIISVQNKTEKSEKPYVFIQYISEGYSVILDPFYLESQATFDVYFENGKFLWAYSQEKSLPTLEKIQERFQNL</sequence>
<name>A0A9Q0L827_ANAIG</name>
<keyword evidence="3" id="KW-1185">Reference proteome</keyword>
<protein>
    <submittedName>
        <fullName evidence="2">Uncharacterized protein</fullName>
    </submittedName>
</protein>